<name>C5KBZ5_PERM5</name>
<dbReference type="InParanoid" id="C5KBZ5"/>
<evidence type="ECO:0000313" key="2">
    <source>
        <dbReference type="Proteomes" id="UP000007800"/>
    </source>
</evidence>
<dbReference type="AlphaFoldDB" id="C5KBZ5"/>
<proteinExistence type="predicted"/>
<dbReference type="OrthoDB" id="424273at2759"/>
<protein>
    <submittedName>
        <fullName evidence="1">Uncharacterized protein</fullName>
    </submittedName>
</protein>
<dbReference type="RefSeq" id="XP_002786230.1">
    <property type="nucleotide sequence ID" value="XM_002786184.1"/>
</dbReference>
<sequence length="276" mass="30912">MGLLKFAKALESGKYVVSETDHSYIIDAYKAILARMTLRGTRDFKRHIHFEDFLIREWDRPAVSGTTTKASLFKLDILSARYHDWLTSSSQSYHPCFEDEVRVVGEYYCESSGRGTPFELLNVNLDVSSNTASGTFAFEHRDLWYSYEVGGIWEGVSQTLYLEPINDPSVSIPEGFVAVPLHLTFYEDHGDYLQGSIGALGCDAIYGKLVPPISPTTPDADIEKRYSAEEVKGPLVDVAEEIDNLRSIWRSSLFGKKMRGSSMLPDSSDTVIPISL</sequence>
<reference evidence="1 2" key="1">
    <citation type="submission" date="2008-07" db="EMBL/GenBank/DDBJ databases">
        <authorList>
            <person name="El-Sayed N."/>
            <person name="Caler E."/>
            <person name="Inman J."/>
            <person name="Amedeo P."/>
            <person name="Hass B."/>
            <person name="Wortman J."/>
        </authorList>
    </citation>
    <scope>NUCLEOTIDE SEQUENCE [LARGE SCALE GENOMIC DNA]</scope>
    <source>
        <strain evidence="2">ATCC 50983 / TXsc</strain>
    </source>
</reference>
<dbReference type="EMBL" id="GG671946">
    <property type="protein sequence ID" value="EER18026.1"/>
    <property type="molecule type" value="Genomic_DNA"/>
</dbReference>
<organism evidence="2">
    <name type="scientific">Perkinsus marinus (strain ATCC 50983 / TXsc)</name>
    <dbReference type="NCBI Taxonomy" id="423536"/>
    <lineage>
        <taxon>Eukaryota</taxon>
        <taxon>Sar</taxon>
        <taxon>Alveolata</taxon>
        <taxon>Perkinsozoa</taxon>
        <taxon>Perkinsea</taxon>
        <taxon>Perkinsida</taxon>
        <taxon>Perkinsidae</taxon>
        <taxon>Perkinsus</taxon>
    </lineage>
</organism>
<keyword evidence="2" id="KW-1185">Reference proteome</keyword>
<gene>
    <name evidence="1" type="ORF">Pmar_PMAR019909</name>
</gene>
<evidence type="ECO:0000313" key="1">
    <source>
        <dbReference type="EMBL" id="EER18026.1"/>
    </source>
</evidence>
<dbReference type="GeneID" id="9048417"/>
<dbReference type="Proteomes" id="UP000007800">
    <property type="component" value="Unassembled WGS sequence"/>
</dbReference>
<accession>C5KBZ5</accession>